<dbReference type="PANTHER" id="PTHR46254:SF3">
    <property type="entry name" value="SECRETED PROTEIN"/>
    <property type="match status" value="1"/>
</dbReference>
<evidence type="ECO:0000313" key="3">
    <source>
        <dbReference type="Proteomes" id="UP000233100"/>
    </source>
</evidence>
<reference evidence="2 3" key="1">
    <citation type="submission" date="2013-03" db="EMBL/GenBank/DDBJ databases">
        <authorList>
            <person name="Warren W."/>
            <person name="Wilson R.K."/>
        </authorList>
    </citation>
    <scope>NUCLEOTIDE SEQUENCE</scope>
</reference>
<dbReference type="AlphaFoldDB" id="A0A7N9CJ80"/>
<dbReference type="PANTHER" id="PTHR46254">
    <property type="entry name" value="PROTEIN GVQW1-RELATED"/>
    <property type="match status" value="1"/>
</dbReference>
<protein>
    <recommendedName>
        <fullName evidence="4">Secreted protein</fullName>
    </recommendedName>
</protein>
<sequence length="106" mass="11775">MPSFNLKCLFYLFHSVGQAGAQWHNLGSLQLLPPGFKRFLCLSLLSSWDYRCPPPHPTNFCIFSRDGVLPFGQAGFKLPTSGDPPTLSSQSTGISGMSHNFNFFNF</sequence>
<keyword evidence="1" id="KW-0732">Signal</keyword>
<evidence type="ECO:0008006" key="4">
    <source>
        <dbReference type="Google" id="ProtNLM"/>
    </source>
</evidence>
<accession>A0A7N9CJ80</accession>
<dbReference type="Ensembl" id="ENSMFAT00000097112.1">
    <property type="protein sequence ID" value="ENSMFAP00000049592.1"/>
    <property type="gene ID" value="ENSMFAG00000063359.1"/>
</dbReference>
<name>A0A7N9CJ80_MACFA</name>
<feature type="chain" id="PRO_5031259366" description="Secreted protein" evidence="1">
    <location>
        <begin position="22"/>
        <end position="106"/>
    </location>
</feature>
<evidence type="ECO:0000313" key="2">
    <source>
        <dbReference type="Ensembl" id="ENSMFAP00000049592.1"/>
    </source>
</evidence>
<reference evidence="2" key="2">
    <citation type="submission" date="2025-08" db="UniProtKB">
        <authorList>
            <consortium name="Ensembl"/>
        </authorList>
    </citation>
    <scope>IDENTIFICATION</scope>
</reference>
<feature type="signal peptide" evidence="1">
    <location>
        <begin position="1"/>
        <end position="21"/>
    </location>
</feature>
<dbReference type="PRINTS" id="PR02045">
    <property type="entry name" value="F138DOMAIN"/>
</dbReference>
<dbReference type="Proteomes" id="UP000233100">
    <property type="component" value="Chromosome 15"/>
</dbReference>
<evidence type="ECO:0000256" key="1">
    <source>
        <dbReference type="SAM" id="SignalP"/>
    </source>
</evidence>
<keyword evidence="3" id="KW-1185">Reference proteome</keyword>
<organism evidence="2 3">
    <name type="scientific">Macaca fascicularis</name>
    <name type="common">Crab-eating macaque</name>
    <name type="synonym">Cynomolgus monkey</name>
    <dbReference type="NCBI Taxonomy" id="9541"/>
    <lineage>
        <taxon>Eukaryota</taxon>
        <taxon>Metazoa</taxon>
        <taxon>Chordata</taxon>
        <taxon>Craniata</taxon>
        <taxon>Vertebrata</taxon>
        <taxon>Euteleostomi</taxon>
        <taxon>Mammalia</taxon>
        <taxon>Eutheria</taxon>
        <taxon>Euarchontoglires</taxon>
        <taxon>Primates</taxon>
        <taxon>Haplorrhini</taxon>
        <taxon>Catarrhini</taxon>
        <taxon>Cercopithecidae</taxon>
        <taxon>Cercopithecinae</taxon>
        <taxon>Macaca</taxon>
    </lineage>
</organism>
<reference evidence="2" key="3">
    <citation type="submission" date="2025-09" db="UniProtKB">
        <authorList>
            <consortium name="Ensembl"/>
        </authorList>
    </citation>
    <scope>IDENTIFICATION</scope>
</reference>
<dbReference type="GeneTree" id="ENSGT00940000161627"/>
<proteinExistence type="predicted"/>